<accession>A0A8S3VM03</accession>
<comment type="caution">
    <text evidence="1">The sequence shown here is derived from an EMBL/GenBank/DDBJ whole genome shotgun (WGS) entry which is preliminary data.</text>
</comment>
<dbReference type="EMBL" id="CAJPWZ010003331">
    <property type="protein sequence ID" value="CAG2257764.1"/>
    <property type="molecule type" value="Genomic_DNA"/>
</dbReference>
<evidence type="ECO:0000313" key="1">
    <source>
        <dbReference type="EMBL" id="CAG2257764.1"/>
    </source>
</evidence>
<evidence type="ECO:0000313" key="2">
    <source>
        <dbReference type="Proteomes" id="UP000683360"/>
    </source>
</evidence>
<protein>
    <submittedName>
        <fullName evidence="1">Uncharacterized protein</fullName>
    </submittedName>
</protein>
<keyword evidence="2" id="KW-1185">Reference proteome</keyword>
<dbReference type="Proteomes" id="UP000683360">
    <property type="component" value="Unassembled WGS sequence"/>
</dbReference>
<proteinExistence type="predicted"/>
<dbReference type="AlphaFoldDB" id="A0A8S3VM03"/>
<name>A0A8S3VM03_MYTED</name>
<gene>
    <name evidence="1" type="ORF">MEDL_68950</name>
</gene>
<sequence length="308" mass="33694">MQAQCAAYDNIKTCIAPHKDACAGDPTLATITSLEQMCGSGGLGGDGDGGDPPNIQNECAISKWMTCIQMIQNLVTENFEGFPSAQIINTVCPNFKSFKNCVSPIERACGAIRTVQAQQIIKGIQAAVSLTDLMCGSEFKAGFLKHGLQCFDKKSFKNATRNKCASMMAPRPETSSLSPSPESKARECRRTTQMFECYAQQVGAECDKEAVAFFLEVKGRYMNLIQGHLGCQASGSVRLVTKPSVFIVFLLAAFFICYRQINHVTIKNVKPEVNKLSRSIQNQTGLPKRQLHCTVESPKGRRLTLFGK</sequence>
<organism evidence="1 2">
    <name type="scientific">Mytilus edulis</name>
    <name type="common">Blue mussel</name>
    <dbReference type="NCBI Taxonomy" id="6550"/>
    <lineage>
        <taxon>Eukaryota</taxon>
        <taxon>Metazoa</taxon>
        <taxon>Spiralia</taxon>
        <taxon>Lophotrochozoa</taxon>
        <taxon>Mollusca</taxon>
        <taxon>Bivalvia</taxon>
        <taxon>Autobranchia</taxon>
        <taxon>Pteriomorphia</taxon>
        <taxon>Mytilida</taxon>
        <taxon>Mytiloidea</taxon>
        <taxon>Mytilidae</taxon>
        <taxon>Mytilinae</taxon>
        <taxon>Mytilus</taxon>
    </lineage>
</organism>
<reference evidence="1" key="1">
    <citation type="submission" date="2021-03" db="EMBL/GenBank/DDBJ databases">
        <authorList>
            <person name="Bekaert M."/>
        </authorList>
    </citation>
    <scope>NUCLEOTIDE SEQUENCE</scope>
</reference>
<dbReference type="OrthoDB" id="6116858at2759"/>